<dbReference type="PANTHER" id="PTHR11011">
    <property type="entry name" value="MALE STERILITY PROTEIN 2-RELATED"/>
    <property type="match status" value="1"/>
</dbReference>
<dbReference type="CDD" id="cd05236">
    <property type="entry name" value="FAR-N_SDR_e"/>
    <property type="match status" value="1"/>
</dbReference>
<comment type="function">
    <text evidence="10">Catalyzes the reduction of fatty acyl-CoA to fatty alcohols.</text>
</comment>
<dbReference type="InterPro" id="IPR026055">
    <property type="entry name" value="FAR"/>
</dbReference>
<dbReference type="Proteomes" id="UP001153737">
    <property type="component" value="Chromosome 10"/>
</dbReference>
<dbReference type="GO" id="GO:0080019">
    <property type="term" value="F:alcohol-forming very long-chain fatty acyl-CoA reductase activity"/>
    <property type="evidence" value="ECO:0007669"/>
    <property type="project" value="InterPro"/>
</dbReference>
<evidence type="ECO:0000313" key="13">
    <source>
        <dbReference type="EMBL" id="CAH1117764.1"/>
    </source>
</evidence>
<feature type="domain" description="Thioester reductase (TE)" evidence="12">
    <location>
        <begin position="17"/>
        <end position="284"/>
    </location>
</feature>
<accession>A0A9P0GPY4</accession>
<keyword evidence="3 10" id="KW-0444">Lipid biosynthesis</keyword>
<dbReference type="Gene3D" id="3.40.50.720">
    <property type="entry name" value="NAD(P)-binding Rossmann-like Domain"/>
    <property type="match status" value="1"/>
</dbReference>
<dbReference type="EMBL" id="OU896716">
    <property type="protein sequence ID" value="CAH1117764.1"/>
    <property type="molecule type" value="Genomic_DNA"/>
</dbReference>
<evidence type="ECO:0000256" key="8">
    <source>
        <dbReference type="ARBA" id="ARBA00023136"/>
    </source>
</evidence>
<name>A0A9P0GPY4_PHACE</name>
<dbReference type="GO" id="GO:0035336">
    <property type="term" value="P:long-chain fatty-acyl-CoA metabolic process"/>
    <property type="evidence" value="ECO:0007669"/>
    <property type="project" value="TreeGrafter"/>
</dbReference>
<evidence type="ECO:0000256" key="6">
    <source>
        <dbReference type="ARBA" id="ARBA00022989"/>
    </source>
</evidence>
<dbReference type="InterPro" id="IPR033640">
    <property type="entry name" value="FAR_C"/>
</dbReference>
<proteinExistence type="inferred from homology"/>
<keyword evidence="10" id="KW-0560">Oxidoreductase</keyword>
<feature type="domain" description="Fatty acyl-CoA reductase C-terminal" evidence="11">
    <location>
        <begin position="361"/>
        <end position="448"/>
    </location>
</feature>
<organism evidence="13 14">
    <name type="scientific">Phaedon cochleariae</name>
    <name type="common">Mustard beetle</name>
    <dbReference type="NCBI Taxonomy" id="80249"/>
    <lineage>
        <taxon>Eukaryota</taxon>
        <taxon>Metazoa</taxon>
        <taxon>Ecdysozoa</taxon>
        <taxon>Arthropoda</taxon>
        <taxon>Hexapoda</taxon>
        <taxon>Insecta</taxon>
        <taxon>Pterygota</taxon>
        <taxon>Neoptera</taxon>
        <taxon>Endopterygota</taxon>
        <taxon>Coleoptera</taxon>
        <taxon>Polyphaga</taxon>
        <taxon>Cucujiformia</taxon>
        <taxon>Chrysomeloidea</taxon>
        <taxon>Chrysomelidae</taxon>
        <taxon>Chrysomelinae</taxon>
        <taxon>Chrysomelini</taxon>
        <taxon>Phaedon</taxon>
    </lineage>
</organism>
<evidence type="ECO:0000313" key="14">
    <source>
        <dbReference type="Proteomes" id="UP001153737"/>
    </source>
</evidence>
<keyword evidence="7 10" id="KW-0443">Lipid metabolism</keyword>
<evidence type="ECO:0000256" key="3">
    <source>
        <dbReference type="ARBA" id="ARBA00022516"/>
    </source>
</evidence>
<dbReference type="Pfam" id="PF07993">
    <property type="entry name" value="NAD_binding_4"/>
    <property type="match status" value="1"/>
</dbReference>
<evidence type="ECO:0000256" key="9">
    <source>
        <dbReference type="ARBA" id="ARBA00052530"/>
    </source>
</evidence>
<dbReference type="InterPro" id="IPR013120">
    <property type="entry name" value="FAR_NAD-bd"/>
</dbReference>
<keyword evidence="4 10" id="KW-0812">Transmembrane</keyword>
<dbReference type="GO" id="GO:0016020">
    <property type="term" value="C:membrane"/>
    <property type="evidence" value="ECO:0007669"/>
    <property type="project" value="UniProtKB-SubCell"/>
</dbReference>
<dbReference type="EC" id="1.2.1.84" evidence="10"/>
<dbReference type="FunFam" id="3.40.50.720:FF:000143">
    <property type="entry name" value="Fatty acyl-CoA reductase"/>
    <property type="match status" value="1"/>
</dbReference>
<protein>
    <recommendedName>
        <fullName evidence="10">Fatty acyl-CoA reductase</fullName>
        <ecNumber evidence="10">1.2.1.84</ecNumber>
    </recommendedName>
</protein>
<evidence type="ECO:0000256" key="1">
    <source>
        <dbReference type="ARBA" id="ARBA00004141"/>
    </source>
</evidence>
<evidence type="ECO:0000259" key="11">
    <source>
        <dbReference type="Pfam" id="PF03015"/>
    </source>
</evidence>
<evidence type="ECO:0000256" key="2">
    <source>
        <dbReference type="ARBA" id="ARBA00005928"/>
    </source>
</evidence>
<gene>
    <name evidence="13" type="ORF">PHAECO_LOCUS1740</name>
</gene>
<comment type="catalytic activity">
    <reaction evidence="9 10">
        <text>a long-chain fatty acyl-CoA + 2 NADPH + 2 H(+) = a long-chain primary fatty alcohol + 2 NADP(+) + CoA</text>
        <dbReference type="Rhea" id="RHEA:52716"/>
        <dbReference type="ChEBI" id="CHEBI:15378"/>
        <dbReference type="ChEBI" id="CHEBI:57287"/>
        <dbReference type="ChEBI" id="CHEBI:57783"/>
        <dbReference type="ChEBI" id="CHEBI:58349"/>
        <dbReference type="ChEBI" id="CHEBI:77396"/>
        <dbReference type="ChEBI" id="CHEBI:83139"/>
        <dbReference type="EC" id="1.2.1.84"/>
    </reaction>
</comment>
<evidence type="ECO:0000259" key="12">
    <source>
        <dbReference type="Pfam" id="PF07993"/>
    </source>
</evidence>
<evidence type="ECO:0000256" key="10">
    <source>
        <dbReference type="RuleBase" id="RU363097"/>
    </source>
</evidence>
<comment type="subcellular location">
    <subcellularLocation>
        <location evidence="1">Membrane</location>
        <topology evidence="1">Multi-pass membrane protein</topology>
    </subcellularLocation>
</comment>
<feature type="transmembrane region" description="Helical" evidence="10">
    <location>
        <begin position="352"/>
        <end position="375"/>
    </location>
</feature>
<dbReference type="GO" id="GO:0102965">
    <property type="term" value="F:alcohol-forming long-chain fatty acyl-CoA reductase activity"/>
    <property type="evidence" value="ECO:0007669"/>
    <property type="project" value="UniProtKB-EC"/>
</dbReference>
<sequence>MTDSPIQNFYKSSNVFITGGTGFMGSILVEKILSTTETSTLYMLVRKKKDQCAQQVLDKLFENKIFEKLKIACPTFRDRVHPISGDCSVSGFGLADQDREELLAKTNVIFHMAATVRFNANLKEAYAINFNGAREIVIMAKSMKNLKALVHVSTAYSNFPRKIIEEKIYDFPYSYEGVSSVINALNDSDIEKLTPKLIGSWPNTYTFTKGLAESFIKEAGSDIPVAIFRPSIVMPTYKEPLEGWTNNLNGPVGISLGVVSGTLNVMPYHVGNNMADIIPVDSCIAGLIAAAWDVSTKFNRCQENVAVYNFVSGNDNPISWKEIMNMTAVQAKRQLTNESRGRIMVIYPSNIIMFWILMVSLHLIPALLHDIYAVFVNKKFRMLRLYKRYLNGYPLVYPFHSRTWTFTNQNVKEMWKKMDQRDRVLFPLSLAIVNWETYFERYVKGLHQISRSKTIKEPVPVGKHKRFHLLRQLLKTALVFFLCTIFMDMKIC</sequence>
<dbReference type="OrthoDB" id="429813at2759"/>
<reference evidence="13" key="2">
    <citation type="submission" date="2022-10" db="EMBL/GenBank/DDBJ databases">
        <authorList>
            <consortium name="ENA_rothamsted_submissions"/>
            <consortium name="culmorum"/>
            <person name="King R."/>
        </authorList>
    </citation>
    <scope>NUCLEOTIDE SEQUENCE</scope>
</reference>
<evidence type="ECO:0000256" key="5">
    <source>
        <dbReference type="ARBA" id="ARBA00022857"/>
    </source>
</evidence>
<keyword evidence="8 10" id="KW-0472">Membrane</keyword>
<evidence type="ECO:0000256" key="4">
    <source>
        <dbReference type="ARBA" id="ARBA00022692"/>
    </source>
</evidence>
<dbReference type="CDD" id="cd09071">
    <property type="entry name" value="FAR_C"/>
    <property type="match status" value="1"/>
</dbReference>
<keyword evidence="14" id="KW-1185">Reference proteome</keyword>
<dbReference type="InterPro" id="IPR036291">
    <property type="entry name" value="NAD(P)-bd_dom_sf"/>
</dbReference>
<dbReference type="AlphaFoldDB" id="A0A9P0GPY4"/>
<dbReference type="SUPFAM" id="SSF51735">
    <property type="entry name" value="NAD(P)-binding Rossmann-fold domains"/>
    <property type="match status" value="1"/>
</dbReference>
<keyword evidence="6 10" id="KW-1133">Transmembrane helix</keyword>
<reference evidence="13" key="1">
    <citation type="submission" date="2022-01" db="EMBL/GenBank/DDBJ databases">
        <authorList>
            <person name="King R."/>
        </authorList>
    </citation>
    <scope>NUCLEOTIDE SEQUENCE</scope>
</reference>
<comment type="similarity">
    <text evidence="2 10">Belongs to the fatty acyl-CoA reductase family.</text>
</comment>
<evidence type="ECO:0000256" key="7">
    <source>
        <dbReference type="ARBA" id="ARBA00023098"/>
    </source>
</evidence>
<dbReference type="PANTHER" id="PTHR11011:SF60">
    <property type="entry name" value="FATTY ACYL-COA REDUCTASE-RELATED"/>
    <property type="match status" value="1"/>
</dbReference>
<dbReference type="Pfam" id="PF03015">
    <property type="entry name" value="Sterile"/>
    <property type="match status" value="1"/>
</dbReference>
<keyword evidence="5 10" id="KW-0521">NADP</keyword>
<dbReference type="GO" id="GO:0005777">
    <property type="term" value="C:peroxisome"/>
    <property type="evidence" value="ECO:0007669"/>
    <property type="project" value="TreeGrafter"/>
</dbReference>